<feature type="domain" description="Peptidase S8/S53" evidence="2">
    <location>
        <begin position="202"/>
        <end position="609"/>
    </location>
</feature>
<sequence>MVHSGGCHGPEPPPPRRNPPRRGPPRRHRPRPAPRGAAPDDPPGRVSTGSDAVRAKLHPKLRGQLADGATGQVRVYATVTGDPATAARYLDGARVAHSGGAGIVLGRIGVQELPKLAAARGVVSVGPVEFAQTGRPTGDPDPGPRPSAADRAAARAALAAKEVPYAKAPPPAGSNFDELKDLAVLDAKTHDFAGAWAAGYTGAGTTVGVLDGGTDFGHPDLLGTWQTWSGLTGARAGWNGWPKAFDPYGVLQWLAGPELIDQGLSWYTKTTATPCPGWNRKAPGDPCAVRFATRTGPSRNFSLAPGTAAHTYRFPAGATKSGAVRMGSHPDDHLLSLYGERAAFLVTDATTAGVYDTVYVDLDNDYRFDDEKPVTKSSPASYRDMNGDGYTDLSGGLLYYISDGATPIPGGLDAFGVLDASFGPGHLLAWTGDYDPGIGGHGTLTASNIVGQGVINGRAPVFSDLPGGTYPGAVLGGAPHAKLAPFGDIYFAFEFSTQLGYFLSTRRGVDVTSNSYGDSEVDNDGWDAGSQEADVIHAGQRTTALFSTGNGAPGFGTVAPPSASSSIMVGASTQFGGTGWDSVDRTDQIVDNDVIAWSNRGFGATGAPGSTSSPTAPTPPATSPSTASSTAGTPGRRGAGPAGPPRSPRRGRAGLPGVAADQRRAARQLPGRVQGHPQELRHRPRLRLAHPGRGLARRRRRGPRHHRRPRPGLAERVARGRLPRNRVPRVQPPDGARRDRQPDLHHHRTRHLAGLGPPARAHRLRDPHLPQQGHRRRERLQLRRPRLPDRPQEPRRRAPRRRPHGRAGHLPARPVRRQRRLRRGPGVAAAHLQLDRHRRRRQALGRRRRRRRRRPRQPADDQQPRPHL</sequence>
<proteinExistence type="predicted"/>
<feature type="compositionally biased region" description="Basic residues" evidence="1">
    <location>
        <begin position="18"/>
        <end position="32"/>
    </location>
</feature>
<comment type="caution">
    <text evidence="3">The sequence shown here is derived from an EMBL/GenBank/DDBJ whole genome shotgun (WGS) entry which is preliminary data.</text>
</comment>
<protein>
    <submittedName>
        <fullName evidence="3">S8 family serine peptidase</fullName>
    </submittedName>
</protein>
<evidence type="ECO:0000259" key="2">
    <source>
        <dbReference type="Pfam" id="PF00082"/>
    </source>
</evidence>
<feature type="compositionally biased region" description="Basic residues" evidence="1">
    <location>
        <begin position="836"/>
        <end position="856"/>
    </location>
</feature>
<dbReference type="InterPro" id="IPR000209">
    <property type="entry name" value="Peptidase_S8/S53_dom"/>
</dbReference>
<dbReference type="Gene3D" id="3.40.50.200">
    <property type="entry name" value="Peptidase S8/S53 domain"/>
    <property type="match status" value="2"/>
</dbReference>
<feature type="compositionally biased region" description="Basic and acidic residues" evidence="1">
    <location>
        <begin position="857"/>
        <end position="868"/>
    </location>
</feature>
<feature type="compositionally biased region" description="Basic residues" evidence="1">
    <location>
        <begin position="682"/>
        <end position="710"/>
    </location>
</feature>
<gene>
    <name evidence="3" type="ORF">ACFQV2_18590</name>
</gene>
<evidence type="ECO:0000313" key="3">
    <source>
        <dbReference type="EMBL" id="MFC7615215.1"/>
    </source>
</evidence>
<feature type="compositionally biased region" description="Low complexity" evidence="1">
    <location>
        <begin position="605"/>
        <end position="615"/>
    </location>
</feature>
<feature type="compositionally biased region" description="Basic and acidic residues" evidence="1">
    <location>
        <begin position="786"/>
        <end position="796"/>
    </location>
</feature>
<name>A0ABW2TN62_9PSEU</name>
<feature type="compositionally biased region" description="Basic residues" evidence="1">
    <location>
        <begin position="797"/>
        <end position="807"/>
    </location>
</feature>
<evidence type="ECO:0000256" key="1">
    <source>
        <dbReference type="SAM" id="MobiDB-lite"/>
    </source>
</evidence>
<feature type="compositionally biased region" description="Low complexity" evidence="1">
    <location>
        <begin position="623"/>
        <end position="634"/>
    </location>
</feature>
<dbReference type="Proteomes" id="UP001596512">
    <property type="component" value="Unassembled WGS sequence"/>
</dbReference>
<accession>A0ABW2TN62</accession>
<feature type="compositionally biased region" description="Basic residues" evidence="1">
    <location>
        <begin position="773"/>
        <end position="785"/>
    </location>
</feature>
<reference evidence="4" key="1">
    <citation type="journal article" date="2019" name="Int. J. Syst. Evol. Microbiol.">
        <title>The Global Catalogue of Microorganisms (GCM) 10K type strain sequencing project: providing services to taxonomists for standard genome sequencing and annotation.</title>
        <authorList>
            <consortium name="The Broad Institute Genomics Platform"/>
            <consortium name="The Broad Institute Genome Sequencing Center for Infectious Disease"/>
            <person name="Wu L."/>
            <person name="Ma J."/>
        </authorList>
    </citation>
    <scope>NUCLEOTIDE SEQUENCE [LARGE SCALE GENOMIC DNA]</scope>
    <source>
        <strain evidence="4">JCM 17695</strain>
    </source>
</reference>
<dbReference type="EMBL" id="JBHTEY010000004">
    <property type="protein sequence ID" value="MFC7615215.1"/>
    <property type="molecule type" value="Genomic_DNA"/>
</dbReference>
<feature type="compositionally biased region" description="Basic residues" evidence="1">
    <location>
        <begin position="814"/>
        <end position="823"/>
    </location>
</feature>
<organism evidence="3 4">
    <name type="scientific">Actinokineospora soli</name>
    <dbReference type="NCBI Taxonomy" id="1048753"/>
    <lineage>
        <taxon>Bacteria</taxon>
        <taxon>Bacillati</taxon>
        <taxon>Actinomycetota</taxon>
        <taxon>Actinomycetes</taxon>
        <taxon>Pseudonocardiales</taxon>
        <taxon>Pseudonocardiaceae</taxon>
        <taxon>Actinokineospora</taxon>
    </lineage>
</organism>
<dbReference type="Pfam" id="PF00082">
    <property type="entry name" value="Peptidase_S8"/>
    <property type="match status" value="1"/>
</dbReference>
<feature type="region of interest" description="Disordered" evidence="1">
    <location>
        <begin position="600"/>
        <end position="868"/>
    </location>
</feature>
<dbReference type="SUPFAM" id="SSF52743">
    <property type="entry name" value="Subtilisin-like"/>
    <property type="match status" value="1"/>
</dbReference>
<keyword evidence="4" id="KW-1185">Reference proteome</keyword>
<evidence type="ECO:0000313" key="4">
    <source>
        <dbReference type="Proteomes" id="UP001596512"/>
    </source>
</evidence>
<feature type="compositionally biased region" description="Basic and acidic residues" evidence="1">
    <location>
        <begin position="735"/>
        <end position="744"/>
    </location>
</feature>
<dbReference type="InterPro" id="IPR036852">
    <property type="entry name" value="Peptidase_S8/S53_dom_sf"/>
</dbReference>
<feature type="region of interest" description="Disordered" evidence="1">
    <location>
        <begin position="1"/>
        <end position="55"/>
    </location>
</feature>
<feature type="region of interest" description="Disordered" evidence="1">
    <location>
        <begin position="130"/>
        <end position="150"/>
    </location>
</feature>